<feature type="transmembrane region" description="Helical" evidence="1">
    <location>
        <begin position="102"/>
        <end position="123"/>
    </location>
</feature>
<sequence>MPTLRVIGRTDIFAGTAWKTACAIGFGSWCLGLLLIFWPDKSILVTERLLAGALALTAAWQFLAAFRALIGSGLQALQFLSAVVAVALAVCCLRSGDWLAVLTMWVGVGWMIRGIVQAIVAAWSDDLPDPGQRELYGLATLFVGGVVVLWPVDSVASLATSVGVGLMLLGATEIALATRVRRPGPSGEQVGFGSLLGPRAGAGVRASNRR</sequence>
<keyword evidence="1" id="KW-0472">Membrane</keyword>
<comment type="caution">
    <text evidence="2">The sequence shown here is derived from an EMBL/GenBank/DDBJ whole genome shotgun (WGS) entry which is preliminary data.</text>
</comment>
<feature type="transmembrane region" description="Helical" evidence="1">
    <location>
        <begin position="49"/>
        <end position="70"/>
    </location>
</feature>
<gene>
    <name evidence="2" type="ORF">HGA08_10790</name>
</gene>
<feature type="transmembrane region" description="Helical" evidence="1">
    <location>
        <begin position="12"/>
        <end position="37"/>
    </location>
</feature>
<feature type="transmembrane region" description="Helical" evidence="1">
    <location>
        <begin position="135"/>
        <end position="152"/>
    </location>
</feature>
<dbReference type="InterPro" id="IPR005325">
    <property type="entry name" value="DUF308_memb"/>
</dbReference>
<keyword evidence="1" id="KW-1133">Transmembrane helix</keyword>
<evidence type="ECO:0000256" key="1">
    <source>
        <dbReference type="SAM" id="Phobius"/>
    </source>
</evidence>
<dbReference type="Proteomes" id="UP000565711">
    <property type="component" value="Unassembled WGS sequence"/>
</dbReference>
<accession>A0A846Y085</accession>
<dbReference type="RefSeq" id="WP_169811551.1">
    <property type="nucleotide sequence ID" value="NZ_JAAXOP010000005.1"/>
</dbReference>
<evidence type="ECO:0008006" key="4">
    <source>
        <dbReference type="Google" id="ProtNLM"/>
    </source>
</evidence>
<organism evidence="2 3">
    <name type="scientific">Nocardia vermiculata</name>
    <dbReference type="NCBI Taxonomy" id="257274"/>
    <lineage>
        <taxon>Bacteria</taxon>
        <taxon>Bacillati</taxon>
        <taxon>Actinomycetota</taxon>
        <taxon>Actinomycetes</taxon>
        <taxon>Mycobacteriales</taxon>
        <taxon>Nocardiaceae</taxon>
        <taxon>Nocardia</taxon>
    </lineage>
</organism>
<keyword evidence="1" id="KW-0812">Transmembrane</keyword>
<proteinExistence type="predicted"/>
<name>A0A846Y085_9NOCA</name>
<evidence type="ECO:0000313" key="2">
    <source>
        <dbReference type="EMBL" id="NKY50698.1"/>
    </source>
</evidence>
<keyword evidence="3" id="KW-1185">Reference proteome</keyword>
<evidence type="ECO:0000313" key="3">
    <source>
        <dbReference type="Proteomes" id="UP000565711"/>
    </source>
</evidence>
<dbReference type="AlphaFoldDB" id="A0A846Y085"/>
<reference evidence="2 3" key="1">
    <citation type="submission" date="2020-04" db="EMBL/GenBank/DDBJ databases">
        <title>MicrobeNet Type strains.</title>
        <authorList>
            <person name="Nicholson A.C."/>
        </authorList>
    </citation>
    <scope>NUCLEOTIDE SEQUENCE [LARGE SCALE GENOMIC DNA]</scope>
    <source>
        <strain evidence="2 3">JCM 12354</strain>
    </source>
</reference>
<feature type="transmembrane region" description="Helical" evidence="1">
    <location>
        <begin position="77"/>
        <end position="96"/>
    </location>
</feature>
<protein>
    <recommendedName>
        <fullName evidence="4">DUF308 domain-containing protein</fullName>
    </recommendedName>
</protein>
<dbReference type="Pfam" id="PF03729">
    <property type="entry name" value="DUF308"/>
    <property type="match status" value="2"/>
</dbReference>
<dbReference type="EMBL" id="JAAXOP010000005">
    <property type="protein sequence ID" value="NKY50698.1"/>
    <property type="molecule type" value="Genomic_DNA"/>
</dbReference>